<comment type="caution">
    <text evidence="6">The sequence shown here is derived from an EMBL/GenBank/DDBJ whole genome shotgun (WGS) entry which is preliminary data.</text>
</comment>
<gene>
    <name evidence="6" type="ORF">FHW18_002138</name>
</gene>
<evidence type="ECO:0000313" key="6">
    <source>
        <dbReference type="EMBL" id="NYE82867.1"/>
    </source>
</evidence>
<dbReference type="GO" id="GO:0043565">
    <property type="term" value="F:sequence-specific DNA binding"/>
    <property type="evidence" value="ECO:0007669"/>
    <property type="project" value="TreeGrafter"/>
</dbReference>
<dbReference type="AlphaFoldDB" id="A0A7Y9ITP5"/>
<dbReference type="FunFam" id="1.10.10.10:FF:000001">
    <property type="entry name" value="LysR family transcriptional regulator"/>
    <property type="match status" value="1"/>
</dbReference>
<keyword evidence="2" id="KW-0805">Transcription regulation</keyword>
<keyword evidence="3" id="KW-0238">DNA-binding</keyword>
<evidence type="ECO:0000256" key="4">
    <source>
        <dbReference type="ARBA" id="ARBA00023163"/>
    </source>
</evidence>
<dbReference type="PROSITE" id="PS50931">
    <property type="entry name" value="HTH_LYSR"/>
    <property type="match status" value="1"/>
</dbReference>
<dbReference type="Gene3D" id="1.10.10.10">
    <property type="entry name" value="Winged helix-like DNA-binding domain superfamily/Winged helix DNA-binding domain"/>
    <property type="match status" value="1"/>
</dbReference>
<dbReference type="SUPFAM" id="SSF46785">
    <property type="entry name" value="Winged helix' DNA-binding domain"/>
    <property type="match status" value="1"/>
</dbReference>
<keyword evidence="4" id="KW-0804">Transcription</keyword>
<organism evidence="6 7">
    <name type="scientific">Pigmentiphaga litoralis</name>
    <dbReference type="NCBI Taxonomy" id="516702"/>
    <lineage>
        <taxon>Bacteria</taxon>
        <taxon>Pseudomonadati</taxon>
        <taxon>Pseudomonadota</taxon>
        <taxon>Betaproteobacteria</taxon>
        <taxon>Burkholderiales</taxon>
        <taxon>Alcaligenaceae</taxon>
        <taxon>Pigmentiphaga</taxon>
    </lineage>
</organism>
<dbReference type="RefSeq" id="WP_179586083.1">
    <property type="nucleotide sequence ID" value="NZ_JACBYR010000001.1"/>
</dbReference>
<dbReference type="Gene3D" id="3.40.190.290">
    <property type="match status" value="1"/>
</dbReference>
<evidence type="ECO:0000256" key="1">
    <source>
        <dbReference type="ARBA" id="ARBA00009437"/>
    </source>
</evidence>
<keyword evidence="7" id="KW-1185">Reference proteome</keyword>
<comment type="similarity">
    <text evidence="1">Belongs to the LysR transcriptional regulatory family.</text>
</comment>
<dbReference type="EMBL" id="JACBYR010000001">
    <property type="protein sequence ID" value="NYE82867.1"/>
    <property type="molecule type" value="Genomic_DNA"/>
</dbReference>
<dbReference type="InterPro" id="IPR036390">
    <property type="entry name" value="WH_DNA-bd_sf"/>
</dbReference>
<evidence type="ECO:0000259" key="5">
    <source>
        <dbReference type="PROSITE" id="PS50931"/>
    </source>
</evidence>
<dbReference type="InterPro" id="IPR036388">
    <property type="entry name" value="WH-like_DNA-bd_sf"/>
</dbReference>
<reference evidence="6 7" key="1">
    <citation type="submission" date="2020-07" db="EMBL/GenBank/DDBJ databases">
        <title>Genomic Encyclopedia of Type Strains, Phase IV (KMG-V): Genome sequencing to study the core and pangenomes of soil and plant-associated prokaryotes.</title>
        <authorList>
            <person name="Whitman W."/>
        </authorList>
    </citation>
    <scope>NUCLEOTIDE SEQUENCE [LARGE SCALE GENOMIC DNA]</scope>
    <source>
        <strain evidence="6 7">SAS40</strain>
    </source>
</reference>
<proteinExistence type="inferred from homology"/>
<evidence type="ECO:0000256" key="3">
    <source>
        <dbReference type="ARBA" id="ARBA00023125"/>
    </source>
</evidence>
<dbReference type="Pfam" id="PF03466">
    <property type="entry name" value="LysR_substrate"/>
    <property type="match status" value="1"/>
</dbReference>
<dbReference type="FunFam" id="3.40.190.290:FF:000001">
    <property type="entry name" value="Transcriptional regulator, LysR family"/>
    <property type="match status" value="1"/>
</dbReference>
<dbReference type="InterPro" id="IPR058163">
    <property type="entry name" value="LysR-type_TF_proteobact-type"/>
</dbReference>
<dbReference type="SUPFAM" id="SSF53850">
    <property type="entry name" value="Periplasmic binding protein-like II"/>
    <property type="match status" value="1"/>
</dbReference>
<name>A0A7Y9ITP5_9BURK</name>
<dbReference type="PANTHER" id="PTHR30537">
    <property type="entry name" value="HTH-TYPE TRANSCRIPTIONAL REGULATOR"/>
    <property type="match status" value="1"/>
</dbReference>
<dbReference type="Pfam" id="PF00126">
    <property type="entry name" value="HTH_1"/>
    <property type="match status" value="1"/>
</dbReference>
<dbReference type="GO" id="GO:0006351">
    <property type="term" value="P:DNA-templated transcription"/>
    <property type="evidence" value="ECO:0007669"/>
    <property type="project" value="TreeGrafter"/>
</dbReference>
<sequence>MHNKPELNDLSVFCEVARRGSFIATANERGVSPAYVSKRIHILETQLGVRLFHRTTRRVHISNEGERVYRAALKVLEDVDAMTEAVASARNEPSGLLRISTSLRLGRSHVSYVLSGLQQRYPKLDVWLELVDRRVNLIEEGFDIDIRVGEPVNPHLIAHRIADSSRVLCASPAYLARCGMPATPDDLTQHECLAFRDREQAFGVWRLQGPDGLHTVKVTGRFGSNHSDIVRIWGLQGHGILLLSVWDVAAHLRDGSLVQVLPDYVECADVWAMTCSRSTTSAKVGACIEYMKQELTQGAYALDTALHVPRPRR</sequence>
<protein>
    <submittedName>
        <fullName evidence="6">LysR family transcriptional activator of dmlA</fullName>
    </submittedName>
</protein>
<dbReference type="GO" id="GO:0003700">
    <property type="term" value="F:DNA-binding transcription factor activity"/>
    <property type="evidence" value="ECO:0007669"/>
    <property type="project" value="InterPro"/>
</dbReference>
<dbReference type="PANTHER" id="PTHR30537:SF5">
    <property type="entry name" value="HTH-TYPE TRANSCRIPTIONAL ACTIVATOR TTDR-RELATED"/>
    <property type="match status" value="1"/>
</dbReference>
<feature type="domain" description="HTH lysR-type" evidence="5">
    <location>
        <begin position="5"/>
        <end position="62"/>
    </location>
</feature>
<evidence type="ECO:0000313" key="7">
    <source>
        <dbReference type="Proteomes" id="UP000542125"/>
    </source>
</evidence>
<dbReference type="InterPro" id="IPR005119">
    <property type="entry name" value="LysR_subst-bd"/>
</dbReference>
<accession>A0A7Y9ITP5</accession>
<dbReference type="Proteomes" id="UP000542125">
    <property type="component" value="Unassembled WGS sequence"/>
</dbReference>
<evidence type="ECO:0000256" key="2">
    <source>
        <dbReference type="ARBA" id="ARBA00023015"/>
    </source>
</evidence>
<dbReference type="InterPro" id="IPR000847">
    <property type="entry name" value="LysR_HTH_N"/>
</dbReference>